<dbReference type="EMBL" id="JBHEZZ010000001">
    <property type="protein sequence ID" value="MFC1400265.1"/>
    <property type="molecule type" value="Genomic_DNA"/>
</dbReference>
<accession>A0ABV6UFP9</accession>
<sequence>MPRLGDFATLDPALPVEQRELAEAVRGLLLRIGLSCQHTGERLLKEAGTEGFLSRPVLSDLANGRRKRAPREAPLRALHSLAANSERTQGMVCSWETLNRLREALSPSLPAEEEPGKPVACPLCGAAASLEQALSERVRPADITASTPARSVVPVPRPEGDRHNTTLPDFIWAPTEDLALYLTAGNLERANGLIRHVGTEVQPSETADAVVSCRDAGLLGAADAIISYAGRRPERDVLHILHALNQRQRRTDADTLLECALLAGTGTF</sequence>
<dbReference type="Proteomes" id="UP001592528">
    <property type="component" value="Unassembled WGS sequence"/>
</dbReference>
<protein>
    <recommendedName>
        <fullName evidence="3">Transcriptional regulator</fullName>
    </recommendedName>
</protein>
<gene>
    <name evidence="1" type="ORF">ACEZDJ_03070</name>
</gene>
<proteinExistence type="predicted"/>
<reference evidence="1 2" key="1">
    <citation type="submission" date="2024-09" db="EMBL/GenBank/DDBJ databases">
        <authorList>
            <person name="Lee S.D."/>
        </authorList>
    </citation>
    <scope>NUCLEOTIDE SEQUENCE [LARGE SCALE GENOMIC DNA]</scope>
    <source>
        <strain evidence="1 2">N1-5</strain>
    </source>
</reference>
<dbReference type="RefSeq" id="WP_030251279.1">
    <property type="nucleotide sequence ID" value="NZ_JBHEZZ010000001.1"/>
</dbReference>
<evidence type="ECO:0000313" key="2">
    <source>
        <dbReference type="Proteomes" id="UP001592528"/>
    </source>
</evidence>
<evidence type="ECO:0000313" key="1">
    <source>
        <dbReference type="EMBL" id="MFC1400265.1"/>
    </source>
</evidence>
<comment type="caution">
    <text evidence="1">The sequence shown here is derived from an EMBL/GenBank/DDBJ whole genome shotgun (WGS) entry which is preliminary data.</text>
</comment>
<name>A0ABV6UFP9_9ACTN</name>
<evidence type="ECO:0008006" key="3">
    <source>
        <dbReference type="Google" id="ProtNLM"/>
    </source>
</evidence>
<keyword evidence="2" id="KW-1185">Reference proteome</keyword>
<organism evidence="1 2">
    <name type="scientific">Streptacidiphilus cavernicola</name>
    <dbReference type="NCBI Taxonomy" id="3342716"/>
    <lineage>
        <taxon>Bacteria</taxon>
        <taxon>Bacillati</taxon>
        <taxon>Actinomycetota</taxon>
        <taxon>Actinomycetes</taxon>
        <taxon>Kitasatosporales</taxon>
        <taxon>Streptomycetaceae</taxon>
        <taxon>Streptacidiphilus</taxon>
    </lineage>
</organism>